<dbReference type="Proteomes" id="UP001165960">
    <property type="component" value="Unassembled WGS sequence"/>
</dbReference>
<protein>
    <submittedName>
        <fullName evidence="1">Uncharacterized protein</fullName>
    </submittedName>
</protein>
<proteinExistence type="predicted"/>
<comment type="caution">
    <text evidence="1">The sequence shown here is derived from an EMBL/GenBank/DDBJ whole genome shotgun (WGS) entry which is preliminary data.</text>
</comment>
<evidence type="ECO:0000313" key="2">
    <source>
        <dbReference type="Proteomes" id="UP001165960"/>
    </source>
</evidence>
<reference evidence="1" key="1">
    <citation type="submission" date="2022-04" db="EMBL/GenBank/DDBJ databases">
        <title>Genome of the entomopathogenic fungus Entomophthora muscae.</title>
        <authorList>
            <person name="Elya C."/>
            <person name="Lovett B.R."/>
            <person name="Lee E."/>
            <person name="Macias A.M."/>
            <person name="Hajek A.E."/>
            <person name="De Bivort B.L."/>
            <person name="Kasson M.T."/>
            <person name="De Fine Licht H.H."/>
            <person name="Stajich J.E."/>
        </authorList>
    </citation>
    <scope>NUCLEOTIDE SEQUENCE</scope>
    <source>
        <strain evidence="1">Berkeley</strain>
    </source>
</reference>
<gene>
    <name evidence="1" type="ORF">DSO57_1000898</name>
</gene>
<evidence type="ECO:0000313" key="1">
    <source>
        <dbReference type="EMBL" id="KAJ9067319.1"/>
    </source>
</evidence>
<organism evidence="1 2">
    <name type="scientific">Entomophthora muscae</name>
    <dbReference type="NCBI Taxonomy" id="34485"/>
    <lineage>
        <taxon>Eukaryota</taxon>
        <taxon>Fungi</taxon>
        <taxon>Fungi incertae sedis</taxon>
        <taxon>Zoopagomycota</taxon>
        <taxon>Entomophthoromycotina</taxon>
        <taxon>Entomophthoromycetes</taxon>
        <taxon>Entomophthorales</taxon>
        <taxon>Entomophthoraceae</taxon>
        <taxon>Entomophthora</taxon>
    </lineage>
</organism>
<keyword evidence="2" id="KW-1185">Reference proteome</keyword>
<accession>A0ACC2SYG8</accession>
<dbReference type="EMBL" id="QTSX02004262">
    <property type="protein sequence ID" value="KAJ9067319.1"/>
    <property type="molecule type" value="Genomic_DNA"/>
</dbReference>
<name>A0ACC2SYG8_9FUNG</name>
<sequence>MLRSNDQYVPKGNPETEYGLAGARKPGKYFRILAIDGGGVRGIIPTMVLRYIELRTGRKIHELFNLVSGTSTGALLGAVLTVPGEKGEPRYNTDDALGFYMKECPRIFERTLLGQLMCMSGLAGPRYQARTKREIVEAYAGELNITDCLTDILVPAFDVRTGRPYFFKSITARMDPKYDYKLKDVLDATSAAPTYFRPCKVIGYDAPSEHGYRSFVDGAITANSPSLCATVDAMRIYKEKPDDILVVSLGCGDADIGLAYDKMSKWGGLKWASYIPSALISSSMSTVDYHTDELLDDANYWRFQTKVPSEHADIDNATPENLKWLKTAGELLVSHNRERLNALCDLLVEGMPDMKCY</sequence>